<dbReference type="SUPFAM" id="SSF56112">
    <property type="entry name" value="Protein kinase-like (PK-like)"/>
    <property type="match status" value="1"/>
</dbReference>
<dbReference type="InterPro" id="IPR011009">
    <property type="entry name" value="Kinase-like_dom_sf"/>
</dbReference>
<dbReference type="PANTHER" id="PTHR24345">
    <property type="entry name" value="SERINE/THREONINE-PROTEIN KINASE PLK"/>
    <property type="match status" value="1"/>
</dbReference>
<dbReference type="AlphaFoldDB" id="A0A0V0QRK6"/>
<sequence length="1017" mass="119847">MTFYKFHYKTQKNLELELLQQKLECENYIQDGECVENCSLGYKQDQQNKICQKCQVNFCENCNTEIDKCDLCLKNYFYCPSSNQCFENCQNCFYGSARNYEKRICYNCPQGYYMEQRDQECKKCQIEGCKSCQAGQLCTLCEKGYLLLQGKFSCYQGENCPLGYYQLENQNICYKCLQGCKKCSSPTKCTECEKGYVYQEYICKQNCSNQYYYDKDMDQCLKCIEPCLQCIDYDKCSKCFDHYYMDEINMCHECHESCENCETSGKNGCKTCKKGYLYNKDKKQCILIEEDGDGEDKQNIDNKQKEMEKIILIVVSAVSILLIIIISILIAIFIKFKKREQKNKNSYDLNEQKTKIKEQLILNEEIPFYKELFATYQEENINFPTNINNEQLQYSNSKQMNIAKNKNSNKFTLQGIFPNQFIQNTEEIKQIKLLMQNVKYVTPEYLLNRFQRIKKLGEGSFAVVEHCYDREENFSIAIKHFKKTNNVELIKSCLIEAHILQKLQIKSKNVVKLKEIYIIEENNQINNDKPIINNDDNSSNGSSSNIKEYNDEQLGYIQKIQQQQYQKKQNILNYDFIKQQNQQIEDTSLCQQSYQKYDSTFESVTKNYYFNINDNNQQQNNTIEIQKLKLMSEVDSPQQNTLNISHKLQKNEDIVQNQDDDNNEINENKTITSLIYNTKQNRNSFQKSNLISNSNSQSLLNIDQQNDLTYKSKDNYKKNKDIKFLNKSIGKNGKLNTGIQEPTIDFSSNNNLTVDQFLQNSDGSARNSNNFNNLNQQQQNIKDDNNIINYAAQKKEKKNELHFLEEIKDKSIILILELAEGTLCDEIYKRKNNKQKFTEKEIIKIFYNIINIIKIMHYEFSIYHRDIKPSNILYIDGIYKLADFGSSKIAEQINSLTNNYSLKGTLNYIAPEEKQNYIFYLQRGQQLPINPRQAELFSIGLTLYEVITLQQVKDLNTQKELLKKSIDENFQVQNHNAPEFIIEEVKNMLQWIPRDRKINFQKLEKVYEQNNYHKIFE</sequence>
<dbReference type="Gene3D" id="2.10.220.10">
    <property type="entry name" value="Hormone Receptor, Insulin-like Growth Factor Receptor 1, Chain A, domain 2"/>
    <property type="match status" value="3"/>
</dbReference>
<dbReference type="SMART" id="SM00261">
    <property type="entry name" value="FU"/>
    <property type="match status" value="3"/>
</dbReference>
<keyword evidence="2" id="KW-0808">Transferase</keyword>
<dbReference type="OrthoDB" id="69842at2759"/>
<dbReference type="PANTHER" id="PTHR24345:SF0">
    <property type="entry name" value="CELL CYCLE SERINE_THREONINE-PROTEIN KINASE CDC5_MSD2"/>
    <property type="match status" value="1"/>
</dbReference>
<keyword evidence="7" id="KW-1133">Transmembrane helix</keyword>
<evidence type="ECO:0000313" key="9">
    <source>
        <dbReference type="EMBL" id="KRX04656.1"/>
    </source>
</evidence>
<evidence type="ECO:0000256" key="2">
    <source>
        <dbReference type="ARBA" id="ARBA00022679"/>
    </source>
</evidence>
<dbReference type="InterPro" id="IPR008271">
    <property type="entry name" value="Ser/Thr_kinase_AS"/>
</dbReference>
<keyword evidence="4 9" id="KW-0418">Kinase</keyword>
<dbReference type="Proteomes" id="UP000054937">
    <property type="component" value="Unassembled WGS sequence"/>
</dbReference>
<accession>A0A0V0QRK6</accession>
<keyword evidence="7" id="KW-0472">Membrane</keyword>
<dbReference type="InterPro" id="IPR009030">
    <property type="entry name" value="Growth_fac_rcpt_cys_sf"/>
</dbReference>
<dbReference type="InterPro" id="IPR000719">
    <property type="entry name" value="Prot_kinase_dom"/>
</dbReference>
<keyword evidence="10" id="KW-1185">Reference proteome</keyword>
<dbReference type="InParanoid" id="A0A0V0QRK6"/>
<keyword evidence="1" id="KW-0723">Serine/threonine-protein kinase</keyword>
<dbReference type="PROSITE" id="PS00108">
    <property type="entry name" value="PROTEIN_KINASE_ST"/>
    <property type="match status" value="1"/>
</dbReference>
<feature type="region of interest" description="Disordered" evidence="6">
    <location>
        <begin position="527"/>
        <end position="547"/>
    </location>
</feature>
<dbReference type="Pfam" id="PF00069">
    <property type="entry name" value="Pkinase"/>
    <property type="match status" value="2"/>
</dbReference>
<dbReference type="CDD" id="cd00064">
    <property type="entry name" value="FU"/>
    <property type="match status" value="1"/>
</dbReference>
<feature type="domain" description="Protein kinase" evidence="8">
    <location>
        <begin position="685"/>
        <end position="1016"/>
    </location>
</feature>
<feature type="transmembrane region" description="Helical" evidence="7">
    <location>
        <begin position="310"/>
        <end position="334"/>
    </location>
</feature>
<dbReference type="GO" id="GO:0005634">
    <property type="term" value="C:nucleus"/>
    <property type="evidence" value="ECO:0007669"/>
    <property type="project" value="TreeGrafter"/>
</dbReference>
<dbReference type="Gene3D" id="1.10.510.10">
    <property type="entry name" value="Transferase(Phosphotransferase) domain 1"/>
    <property type="match status" value="1"/>
</dbReference>
<evidence type="ECO:0000256" key="5">
    <source>
        <dbReference type="ARBA" id="ARBA00022840"/>
    </source>
</evidence>
<evidence type="ECO:0000259" key="8">
    <source>
        <dbReference type="PROSITE" id="PS50011"/>
    </source>
</evidence>
<proteinExistence type="predicted"/>
<evidence type="ECO:0000256" key="6">
    <source>
        <dbReference type="SAM" id="MobiDB-lite"/>
    </source>
</evidence>
<feature type="compositionally biased region" description="Low complexity" evidence="6">
    <location>
        <begin position="527"/>
        <end position="546"/>
    </location>
</feature>
<evidence type="ECO:0000256" key="4">
    <source>
        <dbReference type="ARBA" id="ARBA00022777"/>
    </source>
</evidence>
<keyword evidence="7" id="KW-0812">Transmembrane</keyword>
<dbReference type="InterPro" id="IPR006212">
    <property type="entry name" value="Furin_repeat"/>
</dbReference>
<dbReference type="PROSITE" id="PS50011">
    <property type="entry name" value="PROTEIN_KINASE_DOM"/>
    <property type="match status" value="1"/>
</dbReference>
<keyword evidence="3" id="KW-0547">Nucleotide-binding</keyword>
<evidence type="ECO:0000313" key="10">
    <source>
        <dbReference type="Proteomes" id="UP000054937"/>
    </source>
</evidence>
<dbReference type="EMBL" id="LDAU01000114">
    <property type="protein sequence ID" value="KRX04656.1"/>
    <property type="molecule type" value="Genomic_DNA"/>
</dbReference>
<keyword evidence="5" id="KW-0067">ATP-binding</keyword>
<evidence type="ECO:0000256" key="1">
    <source>
        <dbReference type="ARBA" id="ARBA00022527"/>
    </source>
</evidence>
<dbReference type="SMART" id="SM00220">
    <property type="entry name" value="S_TKc"/>
    <property type="match status" value="1"/>
</dbReference>
<gene>
    <name evidence="9" type="ORF">PPERSA_04471</name>
</gene>
<dbReference type="SUPFAM" id="SSF57184">
    <property type="entry name" value="Growth factor receptor domain"/>
    <property type="match status" value="3"/>
</dbReference>
<comment type="caution">
    <text evidence="9">The sequence shown here is derived from an EMBL/GenBank/DDBJ whole genome shotgun (WGS) entry which is preliminary data.</text>
</comment>
<name>A0A0V0QRK6_PSEPJ</name>
<reference evidence="9 10" key="1">
    <citation type="journal article" date="2015" name="Sci. Rep.">
        <title>Genome of the facultative scuticociliatosis pathogen Pseudocohnilembus persalinus provides insight into its virulence through horizontal gene transfer.</title>
        <authorList>
            <person name="Xiong J."/>
            <person name="Wang G."/>
            <person name="Cheng J."/>
            <person name="Tian M."/>
            <person name="Pan X."/>
            <person name="Warren A."/>
            <person name="Jiang C."/>
            <person name="Yuan D."/>
            <person name="Miao W."/>
        </authorList>
    </citation>
    <scope>NUCLEOTIDE SEQUENCE [LARGE SCALE GENOMIC DNA]</scope>
    <source>
        <strain evidence="9">36N120E</strain>
    </source>
</reference>
<protein>
    <submittedName>
        <fullName evidence="9">Protein kinase-like domain</fullName>
    </submittedName>
</protein>
<organism evidence="9 10">
    <name type="scientific">Pseudocohnilembus persalinus</name>
    <name type="common">Ciliate</name>
    <dbReference type="NCBI Taxonomy" id="266149"/>
    <lineage>
        <taxon>Eukaryota</taxon>
        <taxon>Sar</taxon>
        <taxon>Alveolata</taxon>
        <taxon>Ciliophora</taxon>
        <taxon>Intramacronucleata</taxon>
        <taxon>Oligohymenophorea</taxon>
        <taxon>Scuticociliatia</taxon>
        <taxon>Philasterida</taxon>
        <taxon>Pseudocohnilembidae</taxon>
        <taxon>Pseudocohnilembus</taxon>
    </lineage>
</organism>
<evidence type="ECO:0000256" key="7">
    <source>
        <dbReference type="SAM" id="Phobius"/>
    </source>
</evidence>
<dbReference type="GO" id="GO:0004674">
    <property type="term" value="F:protein serine/threonine kinase activity"/>
    <property type="evidence" value="ECO:0007669"/>
    <property type="project" value="UniProtKB-KW"/>
</dbReference>
<evidence type="ECO:0000256" key="3">
    <source>
        <dbReference type="ARBA" id="ARBA00022741"/>
    </source>
</evidence>
<dbReference type="GO" id="GO:0005524">
    <property type="term" value="F:ATP binding"/>
    <property type="evidence" value="ECO:0007669"/>
    <property type="project" value="UniProtKB-KW"/>
</dbReference>
<dbReference type="Gene3D" id="3.30.200.20">
    <property type="entry name" value="Phosphorylase Kinase, domain 1"/>
    <property type="match status" value="1"/>
</dbReference>